<feature type="region of interest" description="Disordered" evidence="1">
    <location>
        <begin position="1"/>
        <end position="33"/>
    </location>
</feature>
<feature type="compositionally biased region" description="Basic and acidic residues" evidence="1">
    <location>
        <begin position="9"/>
        <end position="25"/>
    </location>
</feature>
<organism evidence="2 3">
    <name type="scientific">Tanacetum coccineum</name>
    <dbReference type="NCBI Taxonomy" id="301880"/>
    <lineage>
        <taxon>Eukaryota</taxon>
        <taxon>Viridiplantae</taxon>
        <taxon>Streptophyta</taxon>
        <taxon>Embryophyta</taxon>
        <taxon>Tracheophyta</taxon>
        <taxon>Spermatophyta</taxon>
        <taxon>Magnoliopsida</taxon>
        <taxon>eudicotyledons</taxon>
        <taxon>Gunneridae</taxon>
        <taxon>Pentapetalae</taxon>
        <taxon>asterids</taxon>
        <taxon>campanulids</taxon>
        <taxon>Asterales</taxon>
        <taxon>Asteraceae</taxon>
        <taxon>Asteroideae</taxon>
        <taxon>Anthemideae</taxon>
        <taxon>Anthemidinae</taxon>
        <taxon>Tanacetum</taxon>
    </lineage>
</organism>
<protein>
    <submittedName>
        <fullName evidence="2">Uncharacterized protein</fullName>
    </submittedName>
</protein>
<evidence type="ECO:0000256" key="1">
    <source>
        <dbReference type="SAM" id="MobiDB-lite"/>
    </source>
</evidence>
<evidence type="ECO:0000313" key="2">
    <source>
        <dbReference type="EMBL" id="GJS91461.1"/>
    </source>
</evidence>
<proteinExistence type="predicted"/>
<reference evidence="2" key="2">
    <citation type="submission" date="2022-01" db="EMBL/GenBank/DDBJ databases">
        <authorList>
            <person name="Yamashiro T."/>
            <person name="Shiraishi A."/>
            <person name="Satake H."/>
            <person name="Nakayama K."/>
        </authorList>
    </citation>
    <scope>NUCLEOTIDE SEQUENCE</scope>
</reference>
<keyword evidence="3" id="KW-1185">Reference proteome</keyword>
<evidence type="ECO:0000313" key="3">
    <source>
        <dbReference type="Proteomes" id="UP001151760"/>
    </source>
</evidence>
<dbReference type="EMBL" id="BQNB010011507">
    <property type="protein sequence ID" value="GJS91461.1"/>
    <property type="molecule type" value="Genomic_DNA"/>
</dbReference>
<sequence>MMAWGLLDGDDKSDSETVDESKTNDEDGDDDLEIVSPNHDFCLWRDDGIGDDMEVVCPTRYGFGLEIPVGS</sequence>
<dbReference type="Proteomes" id="UP001151760">
    <property type="component" value="Unassembled WGS sequence"/>
</dbReference>
<comment type="caution">
    <text evidence="2">The sequence shown here is derived from an EMBL/GenBank/DDBJ whole genome shotgun (WGS) entry which is preliminary data.</text>
</comment>
<accession>A0ABQ4ZPM3</accession>
<reference evidence="2" key="1">
    <citation type="journal article" date="2022" name="Int. J. Mol. Sci.">
        <title>Draft Genome of Tanacetum Coccineum: Genomic Comparison of Closely Related Tanacetum-Family Plants.</title>
        <authorList>
            <person name="Yamashiro T."/>
            <person name="Shiraishi A."/>
            <person name="Nakayama K."/>
            <person name="Satake H."/>
        </authorList>
    </citation>
    <scope>NUCLEOTIDE SEQUENCE</scope>
</reference>
<name>A0ABQ4ZPM3_9ASTR</name>
<gene>
    <name evidence="2" type="ORF">Tco_0774097</name>
</gene>